<evidence type="ECO:0000256" key="1">
    <source>
        <dbReference type="SAM" id="MobiDB-lite"/>
    </source>
</evidence>
<accession>A0A0E0HY30</accession>
<dbReference type="EnsemblPlants" id="ONIVA07G05720.1">
    <property type="protein sequence ID" value="ONIVA07G05720.1"/>
    <property type="gene ID" value="ONIVA07G05720"/>
</dbReference>
<reference evidence="2" key="1">
    <citation type="submission" date="2015-04" db="UniProtKB">
        <authorList>
            <consortium name="EnsemblPlants"/>
        </authorList>
    </citation>
    <scope>IDENTIFICATION</scope>
    <source>
        <strain evidence="2">SL10</strain>
    </source>
</reference>
<proteinExistence type="predicted"/>
<sequence>MGPNFPLPSPLLSSLSPYSLSAHSLSLPSPLILAAVEQWRRLVAAGDSRGGGGGSAARRRGRRATRPRGLAPGAQGAGRQPARRRLVRQRGARGRGPRSLVPGRGRAAAARGRAAACQRFGLRGNGAGCGVVATTRTGTGAQQHTHRSVVFELLEDIETGQLQLR</sequence>
<feature type="compositionally biased region" description="Low complexity" evidence="1">
    <location>
        <begin position="67"/>
        <end position="80"/>
    </location>
</feature>
<organism evidence="2">
    <name type="scientific">Oryza nivara</name>
    <name type="common">Indian wild rice</name>
    <name type="synonym">Oryza sativa f. spontanea</name>
    <dbReference type="NCBI Taxonomy" id="4536"/>
    <lineage>
        <taxon>Eukaryota</taxon>
        <taxon>Viridiplantae</taxon>
        <taxon>Streptophyta</taxon>
        <taxon>Embryophyta</taxon>
        <taxon>Tracheophyta</taxon>
        <taxon>Spermatophyta</taxon>
        <taxon>Magnoliopsida</taxon>
        <taxon>Liliopsida</taxon>
        <taxon>Poales</taxon>
        <taxon>Poaceae</taxon>
        <taxon>BOP clade</taxon>
        <taxon>Oryzoideae</taxon>
        <taxon>Oryzeae</taxon>
        <taxon>Oryzinae</taxon>
        <taxon>Oryza</taxon>
    </lineage>
</organism>
<dbReference type="Proteomes" id="UP000006591">
    <property type="component" value="Chromosome 7"/>
</dbReference>
<feature type="compositionally biased region" description="Basic residues" evidence="1">
    <location>
        <begin position="57"/>
        <end position="66"/>
    </location>
</feature>
<name>A0A0E0HY30_ORYNI</name>
<feature type="compositionally biased region" description="Basic residues" evidence="1">
    <location>
        <begin position="81"/>
        <end position="96"/>
    </location>
</feature>
<keyword evidence="3" id="KW-1185">Reference proteome</keyword>
<feature type="region of interest" description="Disordered" evidence="1">
    <location>
        <begin position="45"/>
        <end position="107"/>
    </location>
</feature>
<dbReference type="Gramene" id="ONIVA07G05720.1">
    <property type="protein sequence ID" value="ONIVA07G05720.1"/>
    <property type="gene ID" value="ONIVA07G05720"/>
</dbReference>
<dbReference type="AlphaFoldDB" id="A0A0E0HY30"/>
<evidence type="ECO:0000313" key="2">
    <source>
        <dbReference type="EnsemblPlants" id="ONIVA07G05720.1"/>
    </source>
</evidence>
<protein>
    <submittedName>
        <fullName evidence="2">Uncharacterized protein</fullName>
    </submittedName>
</protein>
<dbReference type="HOGENOM" id="CLU_1663561_0_0_1"/>
<evidence type="ECO:0000313" key="3">
    <source>
        <dbReference type="Proteomes" id="UP000006591"/>
    </source>
</evidence>
<reference evidence="2" key="2">
    <citation type="submission" date="2018-04" db="EMBL/GenBank/DDBJ databases">
        <title>OnivRS2 (Oryza nivara Reference Sequence Version 2).</title>
        <authorList>
            <person name="Zhang J."/>
            <person name="Kudrna D."/>
            <person name="Lee S."/>
            <person name="Talag J."/>
            <person name="Rajasekar S."/>
            <person name="Welchert J."/>
            <person name="Hsing Y.-I."/>
            <person name="Wing R.A."/>
        </authorList>
    </citation>
    <scope>NUCLEOTIDE SEQUENCE [LARGE SCALE GENOMIC DNA]</scope>
    <source>
        <strain evidence="2">SL10</strain>
    </source>
</reference>